<sequence length="245" mass="27500">MATLIRPGRAYVRIGEGRHSQVYRRPGSERVVQLFRADCDTLTVAKLRREHDYLLTVFAPVLPRLIPRQRLFAPTPDAPLGQVVIVKEYVEVNPQLRLTAASPSQLPASTMRQLTTFLRLVRHLLLDTAPDTLLGTDASLIPDIIDPPLQNLAVDTSGTLRLLDTNRLISTAGLRRLQQAGETLDPDRHTIHALLLRRMMFLESRWRGRRLAELATDPVYTRYLSPRDMTRLASASATAGESITP</sequence>
<gene>
    <name evidence="1" type="ORF">GCM10011608_12570</name>
</gene>
<reference evidence="1" key="2">
    <citation type="submission" date="2020-09" db="EMBL/GenBank/DDBJ databases">
        <authorList>
            <person name="Sun Q."/>
            <person name="Zhou Y."/>
        </authorList>
    </citation>
    <scope>NUCLEOTIDE SEQUENCE</scope>
    <source>
        <strain evidence="1">CGMCC 4.7312</strain>
    </source>
</reference>
<protein>
    <submittedName>
        <fullName evidence="1">Uncharacterized protein</fullName>
    </submittedName>
</protein>
<dbReference type="Proteomes" id="UP000608890">
    <property type="component" value="Unassembled WGS sequence"/>
</dbReference>
<proteinExistence type="predicted"/>
<evidence type="ECO:0000313" key="1">
    <source>
        <dbReference type="EMBL" id="GGM29407.1"/>
    </source>
</evidence>
<dbReference type="EMBL" id="BMNB01000004">
    <property type="protein sequence ID" value="GGM29407.1"/>
    <property type="molecule type" value="Genomic_DNA"/>
</dbReference>
<name>A0A917TMT4_9ACTN</name>
<dbReference type="AlphaFoldDB" id="A0A917TMT4"/>
<evidence type="ECO:0000313" key="2">
    <source>
        <dbReference type="Proteomes" id="UP000608890"/>
    </source>
</evidence>
<dbReference type="RefSeq" id="WP_189041444.1">
    <property type="nucleotide sequence ID" value="NZ_BMNB01000004.1"/>
</dbReference>
<keyword evidence="2" id="KW-1185">Reference proteome</keyword>
<comment type="caution">
    <text evidence="1">The sequence shown here is derived from an EMBL/GenBank/DDBJ whole genome shotgun (WGS) entry which is preliminary data.</text>
</comment>
<reference evidence="1" key="1">
    <citation type="journal article" date="2014" name="Int. J. Syst. Evol. Microbiol.">
        <title>Complete genome sequence of Corynebacterium casei LMG S-19264T (=DSM 44701T), isolated from a smear-ripened cheese.</title>
        <authorList>
            <consortium name="US DOE Joint Genome Institute (JGI-PGF)"/>
            <person name="Walter F."/>
            <person name="Albersmeier A."/>
            <person name="Kalinowski J."/>
            <person name="Ruckert C."/>
        </authorList>
    </citation>
    <scope>NUCLEOTIDE SEQUENCE</scope>
    <source>
        <strain evidence="1">CGMCC 4.7312</strain>
    </source>
</reference>
<accession>A0A917TMT4</accession>
<organism evidence="1 2">
    <name type="scientific">Micromonospora sonchi</name>
    <dbReference type="NCBI Taxonomy" id="1763543"/>
    <lineage>
        <taxon>Bacteria</taxon>
        <taxon>Bacillati</taxon>
        <taxon>Actinomycetota</taxon>
        <taxon>Actinomycetes</taxon>
        <taxon>Micromonosporales</taxon>
        <taxon>Micromonosporaceae</taxon>
        <taxon>Micromonospora</taxon>
    </lineage>
</organism>